<dbReference type="AlphaFoldDB" id="A0A0F3GUJ0"/>
<evidence type="ECO:0000256" key="1">
    <source>
        <dbReference type="SAM" id="MobiDB-lite"/>
    </source>
</evidence>
<feature type="compositionally biased region" description="Low complexity" evidence="1">
    <location>
        <begin position="27"/>
        <end position="40"/>
    </location>
</feature>
<dbReference type="EMBL" id="LACI01001521">
    <property type="protein sequence ID" value="KJU84333.1"/>
    <property type="molecule type" value="Genomic_DNA"/>
</dbReference>
<gene>
    <name evidence="2" type="ORF">MBAV_003473</name>
</gene>
<keyword evidence="3" id="KW-1185">Reference proteome</keyword>
<dbReference type="Proteomes" id="UP000033423">
    <property type="component" value="Unassembled WGS sequence"/>
</dbReference>
<name>A0A0F3GUJ0_9BACT</name>
<feature type="region of interest" description="Disordered" evidence="1">
    <location>
        <begin position="27"/>
        <end position="53"/>
    </location>
</feature>
<comment type="caution">
    <text evidence="2">The sequence shown here is derived from an EMBL/GenBank/DDBJ whole genome shotgun (WGS) entry which is preliminary data.</text>
</comment>
<sequence length="53" mass="5463">MTTPENSALTLRCPRTVPVALNVSFRSSGVRSSAGSGKASTTISTWSPGRANP</sequence>
<protein>
    <submittedName>
        <fullName evidence="2">Uncharacterized protein</fullName>
    </submittedName>
</protein>
<accession>A0A0F3GUJ0</accession>
<proteinExistence type="predicted"/>
<evidence type="ECO:0000313" key="3">
    <source>
        <dbReference type="Proteomes" id="UP000033423"/>
    </source>
</evidence>
<reference evidence="2 3" key="1">
    <citation type="submission" date="2015-02" db="EMBL/GenBank/DDBJ databases">
        <title>Single-cell genomics of uncultivated deep-branching MTB reveals a conserved set of magnetosome genes.</title>
        <authorList>
            <person name="Kolinko S."/>
            <person name="Richter M."/>
            <person name="Glockner F.O."/>
            <person name="Brachmann A."/>
            <person name="Schuler D."/>
        </authorList>
    </citation>
    <scope>NUCLEOTIDE SEQUENCE [LARGE SCALE GENOMIC DNA]</scope>
    <source>
        <strain evidence="2">TM-1</strain>
    </source>
</reference>
<evidence type="ECO:0000313" key="2">
    <source>
        <dbReference type="EMBL" id="KJU84333.1"/>
    </source>
</evidence>
<organism evidence="2 3">
    <name type="scientific">Candidatus Magnetobacterium bavaricum</name>
    <dbReference type="NCBI Taxonomy" id="29290"/>
    <lineage>
        <taxon>Bacteria</taxon>
        <taxon>Pseudomonadati</taxon>
        <taxon>Nitrospirota</taxon>
        <taxon>Thermodesulfovibrionia</taxon>
        <taxon>Thermodesulfovibrionales</taxon>
        <taxon>Candidatus Magnetobacteriaceae</taxon>
        <taxon>Candidatus Magnetobacterium</taxon>
    </lineage>
</organism>